<dbReference type="KEGG" id="fcy:FRACYDRAFT_233693"/>
<evidence type="ECO:0000313" key="2">
    <source>
        <dbReference type="EMBL" id="OEU23524.1"/>
    </source>
</evidence>
<proteinExistence type="predicted"/>
<feature type="region of interest" description="Disordered" evidence="1">
    <location>
        <begin position="394"/>
        <end position="435"/>
    </location>
</feature>
<dbReference type="InParanoid" id="A0A1E7FZI6"/>
<protein>
    <submittedName>
        <fullName evidence="2">Uncharacterized protein</fullName>
    </submittedName>
</protein>
<feature type="compositionally biased region" description="Polar residues" evidence="1">
    <location>
        <begin position="415"/>
        <end position="428"/>
    </location>
</feature>
<dbReference type="AlphaFoldDB" id="A0A1E7FZI6"/>
<organism evidence="2 3">
    <name type="scientific">Fragilariopsis cylindrus CCMP1102</name>
    <dbReference type="NCBI Taxonomy" id="635003"/>
    <lineage>
        <taxon>Eukaryota</taxon>
        <taxon>Sar</taxon>
        <taxon>Stramenopiles</taxon>
        <taxon>Ochrophyta</taxon>
        <taxon>Bacillariophyta</taxon>
        <taxon>Bacillariophyceae</taxon>
        <taxon>Bacillariophycidae</taxon>
        <taxon>Bacillariales</taxon>
        <taxon>Bacillariaceae</taxon>
        <taxon>Fragilariopsis</taxon>
    </lineage>
</organism>
<feature type="region of interest" description="Disordered" evidence="1">
    <location>
        <begin position="97"/>
        <end position="121"/>
    </location>
</feature>
<dbReference type="EMBL" id="KV784353">
    <property type="protein sequence ID" value="OEU23524.1"/>
    <property type="molecule type" value="Genomic_DNA"/>
</dbReference>
<evidence type="ECO:0000313" key="3">
    <source>
        <dbReference type="Proteomes" id="UP000095751"/>
    </source>
</evidence>
<sequence length="574" mass="65529">MFRRPNTKPPHPMSRDIFSMAACVRVDASTTSKGGIGFVSAVHPEQRKVDVNYDENAIGIINSSPFIDEGRSHAHVYAPSDDTGTTRSGCHRGAAVVSGRRRRAAVVTPPPPPRAVQKRNRPKNIDNAIKESRSWLSSEGPHPVLQMLKEGKENKEQGWLRRDVKKALQLPSMPDADATLTASRKQRTDAGKSVFTWETKRQQVYTNMDYYKRYICHTNPGEPYDATTLREEFLKLSEEEKIPYDRGAVSLRTRVAAAPDIIGELLRQTNGSISWSSQRNFEVMVYCLLARILYEHMSCRYLNQSIKALRFFLCLQVRLKQGNTTGLKVLIFYGMVLVFVMTAFMPTDNDFEKGGQSFKLLWKRIVMVKQWDNATPHMCKTLKKWMKKEFNQRGWELRNQPPNSPTTDTKDSAMFPNSMSRSAQSVPLSTERRTLEGNSTSSLSRAYMHHAQIANAIIDCEDGDEFVTASRSLHCGIRSVVHPVYENEQATVPCGVEVRECLTVVDVEAKLRYKKPVVTKEYQDALNVHRDDHLYHPGNHLSYNLLEMLVQEMDGNEFDYDYYEDATIYNLRLR</sequence>
<dbReference type="InterPro" id="IPR036397">
    <property type="entry name" value="RNaseH_sf"/>
</dbReference>
<dbReference type="OrthoDB" id="56659at2759"/>
<reference evidence="2 3" key="1">
    <citation type="submission" date="2016-09" db="EMBL/GenBank/DDBJ databases">
        <title>Extensive genetic diversity and differential bi-allelic expression allows diatom success in the polar Southern Ocean.</title>
        <authorList>
            <consortium name="DOE Joint Genome Institute"/>
            <person name="Mock T."/>
            <person name="Otillar R.P."/>
            <person name="Strauss J."/>
            <person name="Dupont C."/>
            <person name="Frickenhaus S."/>
            <person name="Maumus F."/>
            <person name="Mcmullan M."/>
            <person name="Sanges R."/>
            <person name="Schmutz J."/>
            <person name="Toseland A."/>
            <person name="Valas R."/>
            <person name="Veluchamy A."/>
            <person name="Ward B.J."/>
            <person name="Allen A."/>
            <person name="Barry K."/>
            <person name="Falciatore A."/>
            <person name="Ferrante M."/>
            <person name="Fortunato A.E."/>
            <person name="Gloeckner G."/>
            <person name="Gruber A."/>
            <person name="Hipkin R."/>
            <person name="Janech M."/>
            <person name="Kroth P."/>
            <person name="Leese F."/>
            <person name="Lindquist E."/>
            <person name="Lyon B.R."/>
            <person name="Martin J."/>
            <person name="Mayer C."/>
            <person name="Parker M."/>
            <person name="Quesneville H."/>
            <person name="Raymond J."/>
            <person name="Uhlig C."/>
            <person name="Valentin K.U."/>
            <person name="Worden A.Z."/>
            <person name="Armbrust E.V."/>
            <person name="Bowler C."/>
            <person name="Green B."/>
            <person name="Moulton V."/>
            <person name="Van Oosterhout C."/>
            <person name="Grigoriev I."/>
        </authorList>
    </citation>
    <scope>NUCLEOTIDE SEQUENCE [LARGE SCALE GENOMIC DNA]</scope>
    <source>
        <strain evidence="2 3">CCMP1102</strain>
    </source>
</reference>
<keyword evidence="3" id="KW-1185">Reference proteome</keyword>
<accession>A0A1E7FZI6</accession>
<dbReference type="GO" id="GO:0003676">
    <property type="term" value="F:nucleic acid binding"/>
    <property type="evidence" value="ECO:0007669"/>
    <property type="project" value="InterPro"/>
</dbReference>
<dbReference type="Proteomes" id="UP000095751">
    <property type="component" value="Unassembled WGS sequence"/>
</dbReference>
<evidence type="ECO:0000256" key="1">
    <source>
        <dbReference type="SAM" id="MobiDB-lite"/>
    </source>
</evidence>
<name>A0A1E7FZI6_9STRA</name>
<dbReference type="Gene3D" id="3.30.420.10">
    <property type="entry name" value="Ribonuclease H-like superfamily/Ribonuclease H"/>
    <property type="match status" value="1"/>
</dbReference>
<gene>
    <name evidence="2" type="ORF">FRACYDRAFT_233693</name>
</gene>